<organism evidence="14 15">
    <name type="scientific">Clostridium bornimense</name>
    <dbReference type="NCBI Taxonomy" id="1216932"/>
    <lineage>
        <taxon>Bacteria</taxon>
        <taxon>Bacillati</taxon>
        <taxon>Bacillota</taxon>
        <taxon>Clostridia</taxon>
        <taxon>Eubacteriales</taxon>
        <taxon>Clostridiaceae</taxon>
        <taxon>Clostridium</taxon>
    </lineage>
</organism>
<dbReference type="GO" id="GO:0043093">
    <property type="term" value="P:FtsZ-dependent cytokinesis"/>
    <property type="evidence" value="ECO:0007669"/>
    <property type="project" value="UniProtKB-UniRule"/>
</dbReference>
<feature type="domain" description="Tubulin/FtsZ GTPase" evidence="12">
    <location>
        <begin position="24"/>
        <end position="216"/>
    </location>
</feature>
<dbReference type="GO" id="GO:0003924">
    <property type="term" value="F:GTPase activity"/>
    <property type="evidence" value="ECO:0007669"/>
    <property type="project" value="UniProtKB-UniRule"/>
</dbReference>
<evidence type="ECO:0000256" key="6">
    <source>
        <dbReference type="ARBA" id="ARBA00023210"/>
    </source>
</evidence>
<feature type="compositionally biased region" description="Basic and acidic residues" evidence="11">
    <location>
        <begin position="333"/>
        <end position="356"/>
    </location>
</feature>
<dbReference type="Gene3D" id="3.40.50.1440">
    <property type="entry name" value="Tubulin/FtsZ, GTPase domain"/>
    <property type="match status" value="1"/>
</dbReference>
<gene>
    <name evidence="8 14" type="primary">ftsZ</name>
    <name evidence="14" type="ORF">CM240_1949</name>
</gene>
<dbReference type="EMBL" id="HG917868">
    <property type="protein sequence ID" value="CDM69107.1"/>
    <property type="molecule type" value="Genomic_DNA"/>
</dbReference>
<dbReference type="SUPFAM" id="SSF52490">
    <property type="entry name" value="Tubulin nucleotide-binding domain-like"/>
    <property type="match status" value="1"/>
</dbReference>
<evidence type="ECO:0000313" key="14">
    <source>
        <dbReference type="EMBL" id="CDM69107.1"/>
    </source>
</evidence>
<evidence type="ECO:0000256" key="4">
    <source>
        <dbReference type="ARBA" id="ARBA00022741"/>
    </source>
</evidence>
<dbReference type="PANTHER" id="PTHR30314">
    <property type="entry name" value="CELL DIVISION PROTEIN FTSZ-RELATED"/>
    <property type="match status" value="1"/>
</dbReference>
<evidence type="ECO:0000256" key="10">
    <source>
        <dbReference type="RuleBase" id="RU000631"/>
    </source>
</evidence>
<dbReference type="GO" id="GO:0032153">
    <property type="term" value="C:cell division site"/>
    <property type="evidence" value="ECO:0007669"/>
    <property type="project" value="UniProtKB-UniRule"/>
</dbReference>
<feature type="binding site" evidence="8">
    <location>
        <begin position="32"/>
        <end position="36"/>
    </location>
    <ligand>
        <name>GTP</name>
        <dbReference type="ChEBI" id="CHEBI:37565"/>
    </ligand>
</feature>
<dbReference type="Pfam" id="PF12327">
    <property type="entry name" value="FtsZ_C"/>
    <property type="match status" value="1"/>
</dbReference>
<dbReference type="InterPro" id="IPR045061">
    <property type="entry name" value="FtsZ/CetZ"/>
</dbReference>
<feature type="binding site" evidence="8">
    <location>
        <position position="150"/>
    </location>
    <ligand>
        <name>GTP</name>
        <dbReference type="ChEBI" id="CHEBI:37565"/>
    </ligand>
</feature>
<keyword evidence="3 8" id="KW-0132">Cell division</keyword>
<feature type="binding site" evidence="8">
    <location>
        <position position="154"/>
    </location>
    <ligand>
        <name>GTP</name>
        <dbReference type="ChEBI" id="CHEBI:37565"/>
    </ligand>
</feature>
<sequence>MSFCEEEEDNIVLDFDVDVSAFAQIKVIGCGGGGNNAVNRMIEEGLKNVEFIAVNTDKQALALSKASQKIQIGDKLTKGLGAGANPEVGGKAAEESREEIEASLKGADMVFITAGMGGGTGTGAAPVVAEIAKSMGILTVGVVTKPFPFEGRRRMMHAEMGIKNLKERVDTLVTIPNERLLSIVDKKTSLVDSFKLADEILRQGVQGISDLITIPGLVNLDFADVRTVMLDKGLAHMGVGTGKGDNRAEEAAKQAISSPLLETSIKGATGVLINVTGGSDLGLLEISEAAEIVQDAADPDAHIIFGAVINESMKDEIRITVIATGFDEASSINKEKPSLFGKPERKEEVEEKKTVQEEVAATSTSSERDDIDIPTFLRKRHRY</sequence>
<dbReference type="NCBIfam" id="TIGR00065">
    <property type="entry name" value="ftsZ"/>
    <property type="match status" value="1"/>
</dbReference>
<evidence type="ECO:0000259" key="13">
    <source>
        <dbReference type="SMART" id="SM00865"/>
    </source>
</evidence>
<keyword evidence="15" id="KW-1185">Reference proteome</keyword>
<dbReference type="InterPro" id="IPR000158">
    <property type="entry name" value="Cell_div_FtsZ"/>
</dbReference>
<keyword evidence="2 8" id="KW-0963">Cytoplasm</keyword>
<evidence type="ECO:0000256" key="1">
    <source>
        <dbReference type="ARBA" id="ARBA00009690"/>
    </source>
</evidence>
<evidence type="ECO:0000256" key="7">
    <source>
        <dbReference type="ARBA" id="ARBA00023306"/>
    </source>
</evidence>
<dbReference type="InterPro" id="IPR003008">
    <property type="entry name" value="Tubulin_FtsZ_GTPase"/>
</dbReference>
<dbReference type="PATRIC" id="fig|1216932.3.peg.1948"/>
<dbReference type="Pfam" id="PF00091">
    <property type="entry name" value="Tubulin"/>
    <property type="match status" value="1"/>
</dbReference>
<dbReference type="GO" id="GO:0000917">
    <property type="term" value="P:division septum assembly"/>
    <property type="evidence" value="ECO:0007669"/>
    <property type="project" value="UniProtKB-KW"/>
</dbReference>
<dbReference type="eggNOG" id="COG0206">
    <property type="taxonomic scope" value="Bacteria"/>
</dbReference>
<evidence type="ECO:0000313" key="15">
    <source>
        <dbReference type="Proteomes" id="UP000019426"/>
    </source>
</evidence>
<dbReference type="PROSITE" id="PS01134">
    <property type="entry name" value="FTSZ_1"/>
    <property type="match status" value="1"/>
</dbReference>
<dbReference type="GO" id="GO:0005737">
    <property type="term" value="C:cytoplasm"/>
    <property type="evidence" value="ECO:0007669"/>
    <property type="project" value="UniProtKB-SubCell"/>
</dbReference>
<dbReference type="InterPro" id="IPR037103">
    <property type="entry name" value="Tubulin/FtsZ-like_C"/>
</dbReference>
<comment type="subcellular location">
    <subcellularLocation>
        <location evidence="8">Cytoplasm</location>
    </subcellularLocation>
    <text evidence="8">Assembles at midcell at the inner surface of the cytoplasmic membrane.</text>
</comment>
<evidence type="ECO:0000256" key="5">
    <source>
        <dbReference type="ARBA" id="ARBA00023134"/>
    </source>
</evidence>
<evidence type="ECO:0000256" key="3">
    <source>
        <dbReference type="ARBA" id="ARBA00022618"/>
    </source>
</evidence>
<dbReference type="SUPFAM" id="SSF55307">
    <property type="entry name" value="Tubulin C-terminal domain-like"/>
    <property type="match status" value="1"/>
</dbReference>
<feature type="region of interest" description="Disordered" evidence="11">
    <location>
        <begin position="333"/>
        <end position="368"/>
    </location>
</feature>
<dbReference type="InterPro" id="IPR018316">
    <property type="entry name" value="Tubulin/FtsZ_2-layer-sand-dom"/>
</dbReference>
<evidence type="ECO:0000256" key="8">
    <source>
        <dbReference type="HAMAP-Rule" id="MF_00909"/>
    </source>
</evidence>
<accession>W6S449</accession>
<keyword evidence="7 8" id="KW-0131">Cell cycle</keyword>
<dbReference type="GO" id="GO:0005525">
    <property type="term" value="F:GTP binding"/>
    <property type="evidence" value="ECO:0007669"/>
    <property type="project" value="UniProtKB-UniRule"/>
</dbReference>
<dbReference type="HAMAP" id="MF_00909">
    <property type="entry name" value="FtsZ"/>
    <property type="match status" value="1"/>
</dbReference>
<keyword evidence="4 8" id="KW-0547">Nucleotide-binding</keyword>
<dbReference type="SMART" id="SM00865">
    <property type="entry name" value="Tubulin_C"/>
    <property type="match status" value="1"/>
</dbReference>
<feature type="binding site" evidence="8">
    <location>
        <begin position="119"/>
        <end position="121"/>
    </location>
    <ligand>
        <name>GTP</name>
        <dbReference type="ChEBI" id="CHEBI:37565"/>
    </ligand>
</feature>
<dbReference type="PRINTS" id="PR00423">
    <property type="entry name" value="CELLDVISFTSZ"/>
</dbReference>
<comment type="function">
    <text evidence="8 10">Essential cell division protein that forms a contractile ring structure (Z ring) at the future cell division site. The regulation of the ring assembly controls the timing and the location of cell division. One of the functions of the FtsZ ring is to recruit other cell division proteins to the septum to produce a new cell wall between the dividing cells. Binds GTP and shows GTPase activity.</text>
</comment>
<proteinExistence type="inferred from homology"/>
<reference evidence="14 15" key="1">
    <citation type="submission" date="2013-11" db="EMBL/GenBank/DDBJ databases">
        <title>Complete genome sequence of Clostridum sp. M2/40.</title>
        <authorList>
            <person name="Wibberg D."/>
            <person name="Puehler A."/>
            <person name="Schlueter A."/>
        </authorList>
    </citation>
    <scope>NUCLEOTIDE SEQUENCE [LARGE SCALE GENOMIC DNA]</scope>
    <source>
        <strain evidence="15">M2/40</strain>
    </source>
</reference>
<dbReference type="FunFam" id="3.40.50.1440:FF:000023">
    <property type="entry name" value="Cell division protein FtsZ"/>
    <property type="match status" value="1"/>
</dbReference>
<dbReference type="InterPro" id="IPR008280">
    <property type="entry name" value="Tub_FtsZ_C"/>
</dbReference>
<dbReference type="InterPro" id="IPR036525">
    <property type="entry name" value="Tubulin/FtsZ_GTPase_sf"/>
</dbReference>
<evidence type="ECO:0000256" key="11">
    <source>
        <dbReference type="SAM" id="MobiDB-lite"/>
    </source>
</evidence>
<dbReference type="Proteomes" id="UP000019426">
    <property type="component" value="Chromosome M2/40_rep1"/>
</dbReference>
<comment type="subunit">
    <text evidence="8">Homodimer. Polymerizes to form a dynamic ring structure in a strictly GTP-dependent manner. Interacts directly with several other division proteins.</text>
</comment>
<evidence type="ECO:0000256" key="9">
    <source>
        <dbReference type="NCBIfam" id="TIGR00065"/>
    </source>
</evidence>
<evidence type="ECO:0000256" key="2">
    <source>
        <dbReference type="ARBA" id="ARBA00022490"/>
    </source>
</evidence>
<keyword evidence="5 8" id="KW-0342">GTP-binding</keyword>
<dbReference type="CDD" id="cd02201">
    <property type="entry name" value="FtsZ_type1"/>
    <property type="match status" value="1"/>
</dbReference>
<keyword evidence="6 8" id="KW-0717">Septation</keyword>
<feature type="binding site" evidence="8">
    <location>
        <position position="198"/>
    </location>
    <ligand>
        <name>GTP</name>
        <dbReference type="ChEBI" id="CHEBI:37565"/>
    </ligand>
</feature>
<dbReference type="InterPro" id="IPR020805">
    <property type="entry name" value="Cell_div_FtsZ_CS"/>
</dbReference>
<dbReference type="GO" id="GO:0051258">
    <property type="term" value="P:protein polymerization"/>
    <property type="evidence" value="ECO:0007669"/>
    <property type="project" value="UniProtKB-UniRule"/>
</dbReference>
<dbReference type="KEGG" id="clt:CM240_1949"/>
<name>W6S449_9CLOT</name>
<dbReference type="AlphaFoldDB" id="W6S449"/>
<protein>
    <recommendedName>
        <fullName evidence="8 9">Cell division protein FtsZ</fullName>
    </recommendedName>
</protein>
<dbReference type="SMART" id="SM00864">
    <property type="entry name" value="Tubulin"/>
    <property type="match status" value="1"/>
</dbReference>
<dbReference type="STRING" id="1216932.CM240_1949"/>
<dbReference type="InterPro" id="IPR024757">
    <property type="entry name" value="FtsZ_C"/>
</dbReference>
<comment type="similarity">
    <text evidence="1 8 10">Belongs to the FtsZ family.</text>
</comment>
<feature type="domain" description="Tubulin/FtsZ 2-layer sandwich" evidence="13">
    <location>
        <begin position="218"/>
        <end position="335"/>
    </location>
</feature>
<evidence type="ECO:0000259" key="12">
    <source>
        <dbReference type="SMART" id="SM00864"/>
    </source>
</evidence>
<dbReference type="Gene3D" id="3.30.1330.20">
    <property type="entry name" value="Tubulin/FtsZ, C-terminal domain"/>
    <property type="match status" value="1"/>
</dbReference>
<dbReference type="PROSITE" id="PS01135">
    <property type="entry name" value="FTSZ_2"/>
    <property type="match status" value="1"/>
</dbReference>
<dbReference type="HOGENOM" id="CLU_024865_0_1_9"/>
<dbReference type="PANTHER" id="PTHR30314:SF3">
    <property type="entry name" value="MITOCHONDRIAL DIVISION PROTEIN FSZA"/>
    <property type="match status" value="1"/>
</dbReference>